<dbReference type="SUPFAM" id="SSF47384">
    <property type="entry name" value="Homodimeric domain of signal transducing histidine kinase"/>
    <property type="match status" value="1"/>
</dbReference>
<dbReference type="InterPro" id="IPR003661">
    <property type="entry name" value="HisK_dim/P_dom"/>
</dbReference>
<dbReference type="Pfam" id="PF02518">
    <property type="entry name" value="HATPase_c"/>
    <property type="match status" value="1"/>
</dbReference>
<dbReference type="GO" id="GO:0000155">
    <property type="term" value="F:phosphorelay sensor kinase activity"/>
    <property type="evidence" value="ECO:0007669"/>
    <property type="project" value="InterPro"/>
</dbReference>
<comment type="caution">
    <text evidence="13">The sequence shown here is derived from an EMBL/GenBank/DDBJ whole genome shotgun (WGS) entry which is preliminary data.</text>
</comment>
<dbReference type="RefSeq" id="WP_338201481.1">
    <property type="nucleotide sequence ID" value="NZ_JAEKNR010000110.1"/>
</dbReference>
<accession>A0A934N2V9</accession>
<dbReference type="AlphaFoldDB" id="A0A934N2V9"/>
<evidence type="ECO:0000256" key="4">
    <source>
        <dbReference type="ARBA" id="ARBA00022553"/>
    </source>
</evidence>
<evidence type="ECO:0000313" key="13">
    <source>
        <dbReference type="EMBL" id="MBJ7598460.1"/>
    </source>
</evidence>
<evidence type="ECO:0000313" key="14">
    <source>
        <dbReference type="Proteomes" id="UP000612893"/>
    </source>
</evidence>
<dbReference type="SMART" id="SM00387">
    <property type="entry name" value="HATPase_c"/>
    <property type="match status" value="1"/>
</dbReference>
<keyword evidence="8 11" id="KW-1133">Transmembrane helix</keyword>
<proteinExistence type="predicted"/>
<dbReference type="CDD" id="cd00082">
    <property type="entry name" value="HisKA"/>
    <property type="match status" value="1"/>
</dbReference>
<organism evidence="13 14">
    <name type="scientific">Candidatus Nephthysia bennettiae</name>
    <dbReference type="NCBI Taxonomy" id="3127016"/>
    <lineage>
        <taxon>Bacteria</taxon>
        <taxon>Bacillati</taxon>
        <taxon>Candidatus Dormiibacterota</taxon>
        <taxon>Candidatus Dormibacteria</taxon>
        <taxon>Candidatus Dormibacterales</taxon>
        <taxon>Candidatus Dormibacteraceae</taxon>
        <taxon>Candidatus Nephthysia</taxon>
    </lineage>
</organism>
<keyword evidence="4" id="KW-0597">Phosphoprotein</keyword>
<keyword evidence="9" id="KW-0902">Two-component regulatory system</keyword>
<evidence type="ECO:0000256" key="1">
    <source>
        <dbReference type="ARBA" id="ARBA00000085"/>
    </source>
</evidence>
<dbReference type="SUPFAM" id="SSF55874">
    <property type="entry name" value="ATPase domain of HSP90 chaperone/DNA topoisomerase II/histidine kinase"/>
    <property type="match status" value="1"/>
</dbReference>
<dbReference type="Pfam" id="PF00512">
    <property type="entry name" value="HisKA"/>
    <property type="match status" value="1"/>
</dbReference>
<keyword evidence="10 11" id="KW-0472">Membrane</keyword>
<name>A0A934N2V9_9BACT</name>
<keyword evidence="6 11" id="KW-0812">Transmembrane</keyword>
<dbReference type="InterPro" id="IPR004358">
    <property type="entry name" value="Sig_transdc_His_kin-like_C"/>
</dbReference>
<sequence>MSRLRRDGPLWAAARVAAVATAIAAVLYTAAAIGIVVLVLDTLNQRVDGALAAQLHYFHERPTLALERAQGLAGASNGPRDAFAASALWIVYPDGQVQTSPASPSLPEQYRHVETPTAVTLQGYGYRLVGGEFLNGWLVLGTSSDYVDFTARALIIEVLVVAVPVLVLVFLSALAIGRWSAAPIDRARRRLLEFTADASHELRTPLQVIEAEVSLALLVQRSASSYRETIENISRESQRLRHLVDDLLWLARFDSLPGRPRSEVIDVGQLAGDAVERFRAPAEQRRQRLSLEAGRAGQNLVLAPPDWIDRLLGVLIDNACHYTPQGGAIRVAVETGDGQVTLQVDDSGPGIPPDQRERVFERFHRLDNDGRGSGLGLSIAGVVVQATRGRWRLGESAEKGASMAVSWPAVRGPRETMATGTEPAPHSAPHV</sequence>
<feature type="transmembrane region" description="Helical" evidence="11">
    <location>
        <begin position="12"/>
        <end position="40"/>
    </location>
</feature>
<keyword evidence="14" id="KW-1185">Reference proteome</keyword>
<dbReference type="PANTHER" id="PTHR45436">
    <property type="entry name" value="SENSOR HISTIDINE KINASE YKOH"/>
    <property type="match status" value="1"/>
</dbReference>
<dbReference type="PRINTS" id="PR00344">
    <property type="entry name" value="BCTRLSENSOR"/>
</dbReference>
<dbReference type="EC" id="2.7.13.3" evidence="3"/>
<dbReference type="InterPro" id="IPR005467">
    <property type="entry name" value="His_kinase_dom"/>
</dbReference>
<evidence type="ECO:0000256" key="2">
    <source>
        <dbReference type="ARBA" id="ARBA00004370"/>
    </source>
</evidence>
<reference evidence="13" key="1">
    <citation type="submission" date="2020-10" db="EMBL/GenBank/DDBJ databases">
        <title>Ca. Dormibacterota MAGs.</title>
        <authorList>
            <person name="Montgomery K."/>
        </authorList>
    </citation>
    <scope>NUCLEOTIDE SEQUENCE [LARGE SCALE GENOMIC DNA]</scope>
    <source>
        <strain evidence="13">SC8812_S17_10</strain>
    </source>
</reference>
<gene>
    <name evidence="13" type="ORF">JF922_10295</name>
</gene>
<feature type="domain" description="Histidine kinase" evidence="12">
    <location>
        <begin position="197"/>
        <end position="411"/>
    </location>
</feature>
<keyword evidence="5" id="KW-0808">Transferase</keyword>
<evidence type="ECO:0000256" key="7">
    <source>
        <dbReference type="ARBA" id="ARBA00022777"/>
    </source>
</evidence>
<feature type="transmembrane region" description="Helical" evidence="11">
    <location>
        <begin position="154"/>
        <end position="181"/>
    </location>
</feature>
<dbReference type="PROSITE" id="PS50109">
    <property type="entry name" value="HIS_KIN"/>
    <property type="match status" value="1"/>
</dbReference>
<comment type="catalytic activity">
    <reaction evidence="1">
        <text>ATP + protein L-histidine = ADP + protein N-phospho-L-histidine.</text>
        <dbReference type="EC" id="2.7.13.3"/>
    </reaction>
</comment>
<dbReference type="EMBL" id="JAEKNR010000110">
    <property type="protein sequence ID" value="MBJ7598460.1"/>
    <property type="molecule type" value="Genomic_DNA"/>
</dbReference>
<evidence type="ECO:0000256" key="9">
    <source>
        <dbReference type="ARBA" id="ARBA00023012"/>
    </source>
</evidence>
<evidence type="ECO:0000256" key="11">
    <source>
        <dbReference type="SAM" id="Phobius"/>
    </source>
</evidence>
<dbReference type="InterPro" id="IPR003594">
    <property type="entry name" value="HATPase_dom"/>
</dbReference>
<evidence type="ECO:0000259" key="12">
    <source>
        <dbReference type="PROSITE" id="PS50109"/>
    </source>
</evidence>
<evidence type="ECO:0000256" key="3">
    <source>
        <dbReference type="ARBA" id="ARBA00012438"/>
    </source>
</evidence>
<dbReference type="InterPro" id="IPR036097">
    <property type="entry name" value="HisK_dim/P_sf"/>
</dbReference>
<dbReference type="Proteomes" id="UP000612893">
    <property type="component" value="Unassembled WGS sequence"/>
</dbReference>
<dbReference type="GO" id="GO:0005886">
    <property type="term" value="C:plasma membrane"/>
    <property type="evidence" value="ECO:0007669"/>
    <property type="project" value="TreeGrafter"/>
</dbReference>
<evidence type="ECO:0000256" key="5">
    <source>
        <dbReference type="ARBA" id="ARBA00022679"/>
    </source>
</evidence>
<dbReference type="Gene3D" id="1.10.287.130">
    <property type="match status" value="1"/>
</dbReference>
<dbReference type="SMART" id="SM00388">
    <property type="entry name" value="HisKA"/>
    <property type="match status" value="1"/>
</dbReference>
<evidence type="ECO:0000256" key="6">
    <source>
        <dbReference type="ARBA" id="ARBA00022692"/>
    </source>
</evidence>
<comment type="subcellular location">
    <subcellularLocation>
        <location evidence="2">Membrane</location>
    </subcellularLocation>
</comment>
<protein>
    <recommendedName>
        <fullName evidence="3">histidine kinase</fullName>
        <ecNumber evidence="3">2.7.13.3</ecNumber>
    </recommendedName>
</protein>
<dbReference type="Gene3D" id="3.30.565.10">
    <property type="entry name" value="Histidine kinase-like ATPase, C-terminal domain"/>
    <property type="match status" value="1"/>
</dbReference>
<dbReference type="InterPro" id="IPR050428">
    <property type="entry name" value="TCS_sensor_his_kinase"/>
</dbReference>
<dbReference type="InterPro" id="IPR036890">
    <property type="entry name" value="HATPase_C_sf"/>
</dbReference>
<dbReference type="PANTHER" id="PTHR45436:SF5">
    <property type="entry name" value="SENSOR HISTIDINE KINASE TRCS"/>
    <property type="match status" value="1"/>
</dbReference>
<evidence type="ECO:0000256" key="8">
    <source>
        <dbReference type="ARBA" id="ARBA00022989"/>
    </source>
</evidence>
<keyword evidence="7 13" id="KW-0418">Kinase</keyword>
<evidence type="ECO:0000256" key="10">
    <source>
        <dbReference type="ARBA" id="ARBA00023136"/>
    </source>
</evidence>
<dbReference type="CDD" id="cd00075">
    <property type="entry name" value="HATPase"/>
    <property type="match status" value="1"/>
</dbReference>